<dbReference type="InterPro" id="IPR036179">
    <property type="entry name" value="Ig-like_dom_sf"/>
</dbReference>
<name>A0A8B6E7R5_MYTGA</name>
<evidence type="ECO:0000259" key="1">
    <source>
        <dbReference type="PROSITE" id="PS50835"/>
    </source>
</evidence>
<keyword evidence="3" id="KW-1185">Reference proteome</keyword>
<dbReference type="SUPFAM" id="SSF48726">
    <property type="entry name" value="Immunoglobulin"/>
    <property type="match status" value="1"/>
</dbReference>
<dbReference type="OrthoDB" id="10404696at2759"/>
<dbReference type="PANTHER" id="PTHR46586">
    <property type="entry name" value="ANKYRIN REPEAT-CONTAINING PROTEIN"/>
    <property type="match status" value="1"/>
</dbReference>
<dbReference type="InterPro" id="IPR036770">
    <property type="entry name" value="Ankyrin_rpt-contain_sf"/>
</dbReference>
<protein>
    <recommendedName>
        <fullName evidence="1">Ig-like domain-containing protein</fullName>
    </recommendedName>
</protein>
<accession>A0A8B6E7R5</accession>
<proteinExistence type="predicted"/>
<dbReference type="Gene3D" id="2.60.40.10">
    <property type="entry name" value="Immunoglobulins"/>
    <property type="match status" value="1"/>
</dbReference>
<evidence type="ECO:0000313" key="2">
    <source>
        <dbReference type="EMBL" id="VDI30498.1"/>
    </source>
</evidence>
<dbReference type="PROSITE" id="PS50835">
    <property type="entry name" value="IG_LIKE"/>
    <property type="match status" value="1"/>
</dbReference>
<dbReference type="InterPro" id="IPR013783">
    <property type="entry name" value="Ig-like_fold"/>
</dbReference>
<dbReference type="InterPro" id="IPR052050">
    <property type="entry name" value="SecEffector_AnkRepeat"/>
</dbReference>
<reference evidence="2" key="1">
    <citation type="submission" date="2018-11" db="EMBL/GenBank/DDBJ databases">
        <authorList>
            <person name="Alioto T."/>
            <person name="Alioto T."/>
        </authorList>
    </citation>
    <scope>NUCLEOTIDE SEQUENCE</scope>
</reference>
<organism evidence="2 3">
    <name type="scientific">Mytilus galloprovincialis</name>
    <name type="common">Mediterranean mussel</name>
    <dbReference type="NCBI Taxonomy" id="29158"/>
    <lineage>
        <taxon>Eukaryota</taxon>
        <taxon>Metazoa</taxon>
        <taxon>Spiralia</taxon>
        <taxon>Lophotrochozoa</taxon>
        <taxon>Mollusca</taxon>
        <taxon>Bivalvia</taxon>
        <taxon>Autobranchia</taxon>
        <taxon>Pteriomorphia</taxon>
        <taxon>Mytilida</taxon>
        <taxon>Mytiloidea</taxon>
        <taxon>Mytilidae</taxon>
        <taxon>Mytilinae</taxon>
        <taxon>Mytilus</taxon>
    </lineage>
</organism>
<dbReference type="EMBL" id="UYJE01004692">
    <property type="protein sequence ID" value="VDI30498.1"/>
    <property type="molecule type" value="Genomic_DNA"/>
</dbReference>
<comment type="caution">
    <text evidence="2">The sequence shown here is derived from an EMBL/GenBank/DDBJ whole genome shotgun (WGS) entry which is preliminary data.</text>
</comment>
<dbReference type="SUPFAM" id="SSF48403">
    <property type="entry name" value="Ankyrin repeat"/>
    <property type="match status" value="1"/>
</dbReference>
<dbReference type="PANTHER" id="PTHR46586:SF3">
    <property type="entry name" value="ANKYRIN REPEAT-CONTAINING PROTEIN"/>
    <property type="match status" value="1"/>
</dbReference>
<dbReference type="Gene3D" id="1.25.40.20">
    <property type="entry name" value="Ankyrin repeat-containing domain"/>
    <property type="match status" value="1"/>
</dbReference>
<dbReference type="AlphaFoldDB" id="A0A8B6E7R5"/>
<evidence type="ECO:0000313" key="3">
    <source>
        <dbReference type="Proteomes" id="UP000596742"/>
    </source>
</evidence>
<feature type="domain" description="Ig-like" evidence="1">
    <location>
        <begin position="29"/>
        <end position="112"/>
    </location>
</feature>
<gene>
    <name evidence="2" type="ORF">MGAL_10B005414</name>
</gene>
<dbReference type="Proteomes" id="UP000596742">
    <property type="component" value="Unassembled WGS sequence"/>
</dbReference>
<dbReference type="InterPro" id="IPR007110">
    <property type="entry name" value="Ig-like_dom"/>
</dbReference>
<sequence>MYKSESNIYTIVILFSVTWEAETKIIRIGETVVLTCTVHDIEMIDSGVTRQWLKGSSPVCYNGQPTNPLKYDEFLDKNQFKLMIFNITEDDLNCEYQCQYSFETFAKKLEITTQNFERRLQAAMTEACTYGRLHIAEWLLQNVHDQLLNIPMLLQEAGRNGWIKMFSSLLQHFHFDKSDMQIATSQALENGHLGIAEMGIKKVGKEGFDFSSLSENAYVGANKEGVVNFLLHNIDHRSIDIGTIMTNACLFGWKDIVTYIVDTDLTSPFDVSHAFNTACDNGELEIAQYLLEKVEHHSLTTVDKAMQSVAVKGWDEIAVFLLDTVEHTRLDIGNALIKACHHGEIDIVQAIIRKVDTSMLDVKTALNEACANHMHEELVLWILENTDHEQLDLKNVEIKAVRHHWRTTQFAIAKVDTEEFDQVEQFCRVR</sequence>